<dbReference type="Gene3D" id="3.30.565.10">
    <property type="entry name" value="Histidine kinase-like ATPase, C-terminal domain"/>
    <property type="match status" value="1"/>
</dbReference>
<dbReference type="OMA" id="CQLASDF"/>
<dbReference type="SUPFAM" id="SSF55874">
    <property type="entry name" value="ATPase domain of HSP90 chaperone/DNA topoisomerase II/histidine kinase"/>
    <property type="match status" value="1"/>
</dbReference>
<organism evidence="11 12">
    <name type="scientific">Chara braunii</name>
    <name type="common">Braun's stonewort</name>
    <dbReference type="NCBI Taxonomy" id="69332"/>
    <lineage>
        <taxon>Eukaryota</taxon>
        <taxon>Viridiplantae</taxon>
        <taxon>Streptophyta</taxon>
        <taxon>Charophyceae</taxon>
        <taxon>Charales</taxon>
        <taxon>Characeae</taxon>
        <taxon>Chara</taxon>
    </lineage>
</organism>
<dbReference type="Proteomes" id="UP000265515">
    <property type="component" value="Unassembled WGS sequence"/>
</dbReference>
<comment type="caution">
    <text evidence="11">The sequence shown here is derived from an EMBL/GenBank/DDBJ whole genome shotgun (WGS) entry which is preliminary data.</text>
</comment>
<dbReference type="InterPro" id="IPR003661">
    <property type="entry name" value="HisK_dim/P_dom"/>
</dbReference>
<feature type="transmembrane region" description="Helical" evidence="8">
    <location>
        <begin position="89"/>
        <end position="111"/>
    </location>
</feature>
<dbReference type="PROSITE" id="PS50109">
    <property type="entry name" value="HIS_KIN"/>
    <property type="match status" value="1"/>
</dbReference>
<dbReference type="PANTHER" id="PTHR24423">
    <property type="entry name" value="TWO-COMPONENT SENSOR HISTIDINE KINASE"/>
    <property type="match status" value="1"/>
</dbReference>
<dbReference type="SMART" id="SM00387">
    <property type="entry name" value="HATPase_c"/>
    <property type="match status" value="1"/>
</dbReference>
<dbReference type="Pfam" id="PF02518">
    <property type="entry name" value="HATPase_c"/>
    <property type="match status" value="1"/>
</dbReference>
<dbReference type="CDD" id="cd19933">
    <property type="entry name" value="REC_ETR-like"/>
    <property type="match status" value="1"/>
</dbReference>
<dbReference type="InterPro" id="IPR058544">
    <property type="entry name" value="ETR1_N"/>
</dbReference>
<dbReference type="Gramene" id="GBG72321">
    <property type="protein sequence ID" value="GBG72321"/>
    <property type="gene ID" value="CBR_g11900"/>
</dbReference>
<dbReference type="SMART" id="SM00388">
    <property type="entry name" value="HisKA"/>
    <property type="match status" value="1"/>
</dbReference>
<name>A0A388KQH4_CHABU</name>
<dbReference type="SUPFAM" id="SSF52172">
    <property type="entry name" value="CheY-like"/>
    <property type="match status" value="1"/>
</dbReference>
<dbReference type="GO" id="GO:0038199">
    <property type="term" value="F:ethylene receptor activity"/>
    <property type="evidence" value="ECO:0007669"/>
    <property type="project" value="TreeGrafter"/>
</dbReference>
<dbReference type="CDD" id="cd00082">
    <property type="entry name" value="HisKA"/>
    <property type="match status" value="1"/>
</dbReference>
<dbReference type="GO" id="GO:0005783">
    <property type="term" value="C:endoplasmic reticulum"/>
    <property type="evidence" value="ECO:0007669"/>
    <property type="project" value="TreeGrafter"/>
</dbReference>
<dbReference type="InterPro" id="IPR001789">
    <property type="entry name" value="Sig_transdc_resp-reg_receiver"/>
</dbReference>
<evidence type="ECO:0000259" key="9">
    <source>
        <dbReference type="PROSITE" id="PS50109"/>
    </source>
</evidence>
<evidence type="ECO:0000256" key="5">
    <source>
        <dbReference type="ARBA" id="ARBA00022840"/>
    </source>
</evidence>
<sequence>MSVTTSFVAVAVGTAIFKNAFSHRLAHRGFVHFVSFKKPCEAAAAPPTSVATVQLLADLIIALAYFSIPVELIYFYLKAPTLPVTARVLLWLFASFIVLCGMTHFIAAWTYEDHSPLLRFAATVVKATSAAVSMLTAVVVVFAAPSLLYMKIQEVFLRNTTSNLNTEVELARVEAELARILRILTEHISHSLDRDIIIDTTLTELTKALSLTECMVLMPSPGSNDLFMTHAANTKFDGVHKPLKPGVSLSDDVVQKVMVATDGPRVIAVRESAAIGDVLTGCHHRMSEKDTIVAMPLHVPVGNDLPMSSVFDNVEKTDADSACEAVLHRAQGEEELEAGPAVADSTNSGSSYGEPMDSPKGILVLLLPGERVQCWKTHGLLMIEMVADRLGVALSHAAKLELCEQNLQQLAETWHALHKTQRETKAVIDAHNDFISVMNHELRTPLHAITNVLSFLEEEVDLIPEVKTLVRAVAKSSKSLYSVADKVLDFSLLCHGMLGLHIRPFDFEELLVDVKAQVKPLGKDKHVTIGWLVGDDVSGIVVGDRLRIIQIFRHLVDNACKFAENGRVVLCVSLIKLSGLELQGEALDFQDEEEDDRKEHQQQDVLASIANAAMSGPCEDVIVEHKISGNNISRFSPWHFHRGGEATDPELQTAVQRGGPIQLSVQIRDNGVGLDPSELPHIFKKYVEVEALTDNKRSATAGIGLGLSICKRLCDMHWGGITIQSDGVGLGTTVTFSVLLGGSETGRSNSDSEKALLNRGLGRTKSECDLMHRLHGVRVLVCDDNAVNRMIAKGLVKSLGCEVDTVCSGNECVGRLQRHGHGYHLLLLDLCMPEMDGFEVALQLRDTFPSRERPLIVAFTALPERETKARCLSLGMADVITKPISRHDLGKRICALLGL</sequence>
<keyword evidence="4" id="KW-0547">Nucleotide-binding</keyword>
<evidence type="ECO:0000256" key="6">
    <source>
        <dbReference type="PROSITE-ProRule" id="PRU00169"/>
    </source>
</evidence>
<accession>A0A388KQH4</accession>
<dbReference type="Pfam" id="PF00512">
    <property type="entry name" value="HisKA"/>
    <property type="match status" value="1"/>
</dbReference>
<gene>
    <name evidence="11" type="ORF">CBR_g11900</name>
</gene>
<evidence type="ECO:0000256" key="7">
    <source>
        <dbReference type="SAM" id="MobiDB-lite"/>
    </source>
</evidence>
<dbReference type="Gene3D" id="1.10.287.130">
    <property type="match status" value="1"/>
</dbReference>
<dbReference type="GO" id="GO:0046872">
    <property type="term" value="F:metal ion binding"/>
    <property type="evidence" value="ECO:0007669"/>
    <property type="project" value="UniProtKB-KW"/>
</dbReference>
<feature type="domain" description="Histidine kinase" evidence="9">
    <location>
        <begin position="437"/>
        <end position="742"/>
    </location>
</feature>
<evidence type="ECO:0000256" key="3">
    <source>
        <dbReference type="ARBA" id="ARBA00022723"/>
    </source>
</evidence>
<protein>
    <recommendedName>
        <fullName evidence="13">Ethylene receptor</fullName>
    </recommendedName>
</protein>
<keyword evidence="8" id="KW-0812">Transmembrane</keyword>
<proteinExistence type="predicted"/>
<keyword evidence="2" id="KW-0808">Transferase</keyword>
<dbReference type="InterPro" id="IPR004358">
    <property type="entry name" value="Sig_transdc_His_kin-like_C"/>
</dbReference>
<dbReference type="InterPro" id="IPR036097">
    <property type="entry name" value="HisK_dim/P_sf"/>
</dbReference>
<dbReference type="PROSITE" id="PS50110">
    <property type="entry name" value="RESPONSE_REGULATORY"/>
    <property type="match status" value="1"/>
</dbReference>
<dbReference type="EMBL" id="BFEA01000163">
    <property type="protein sequence ID" value="GBG72321.1"/>
    <property type="molecule type" value="Genomic_DNA"/>
</dbReference>
<reference evidence="11 12" key="1">
    <citation type="journal article" date="2018" name="Cell">
        <title>The Chara Genome: Secondary Complexity and Implications for Plant Terrestrialization.</title>
        <authorList>
            <person name="Nishiyama T."/>
            <person name="Sakayama H."/>
            <person name="Vries J.D."/>
            <person name="Buschmann H."/>
            <person name="Saint-Marcoux D."/>
            <person name="Ullrich K.K."/>
            <person name="Haas F.B."/>
            <person name="Vanderstraeten L."/>
            <person name="Becker D."/>
            <person name="Lang D."/>
            <person name="Vosolsobe S."/>
            <person name="Rombauts S."/>
            <person name="Wilhelmsson P.K.I."/>
            <person name="Janitza P."/>
            <person name="Kern R."/>
            <person name="Heyl A."/>
            <person name="Rumpler F."/>
            <person name="Villalobos L.I.A.C."/>
            <person name="Clay J.M."/>
            <person name="Skokan R."/>
            <person name="Toyoda A."/>
            <person name="Suzuki Y."/>
            <person name="Kagoshima H."/>
            <person name="Schijlen E."/>
            <person name="Tajeshwar N."/>
            <person name="Catarino B."/>
            <person name="Hetherington A.J."/>
            <person name="Saltykova A."/>
            <person name="Bonnot C."/>
            <person name="Breuninger H."/>
            <person name="Symeonidi A."/>
            <person name="Radhakrishnan G.V."/>
            <person name="Van Nieuwerburgh F."/>
            <person name="Deforce D."/>
            <person name="Chang C."/>
            <person name="Karol K.G."/>
            <person name="Hedrich R."/>
            <person name="Ulvskov P."/>
            <person name="Glockner G."/>
            <person name="Delwiche C.F."/>
            <person name="Petrasek J."/>
            <person name="Van de Peer Y."/>
            <person name="Friml J."/>
            <person name="Beilby M."/>
            <person name="Dolan L."/>
            <person name="Kohara Y."/>
            <person name="Sugano S."/>
            <person name="Fujiyama A."/>
            <person name="Delaux P.-M."/>
            <person name="Quint M."/>
            <person name="TheiBen G."/>
            <person name="Hagemann M."/>
            <person name="Harholt J."/>
            <person name="Dunand C."/>
            <person name="Zachgo S."/>
            <person name="Langdale J."/>
            <person name="Maumus F."/>
            <person name="Straeten D.V.D."/>
            <person name="Gould S.B."/>
            <person name="Rensing S.A."/>
        </authorList>
    </citation>
    <scope>NUCLEOTIDE SEQUENCE [LARGE SCALE GENOMIC DNA]</scope>
    <source>
        <strain evidence="11 12">S276</strain>
    </source>
</reference>
<evidence type="ECO:0000259" key="10">
    <source>
        <dbReference type="PROSITE" id="PS50110"/>
    </source>
</evidence>
<feature type="region of interest" description="Disordered" evidence="7">
    <location>
        <begin position="334"/>
        <end position="354"/>
    </location>
</feature>
<evidence type="ECO:0008006" key="13">
    <source>
        <dbReference type="Google" id="ProtNLM"/>
    </source>
</evidence>
<dbReference type="InterPro" id="IPR036890">
    <property type="entry name" value="HATPase_C_sf"/>
</dbReference>
<feature type="domain" description="Response regulatory" evidence="10">
    <location>
        <begin position="778"/>
        <end position="897"/>
    </location>
</feature>
<evidence type="ECO:0000313" key="11">
    <source>
        <dbReference type="EMBL" id="GBG72321.1"/>
    </source>
</evidence>
<dbReference type="AlphaFoldDB" id="A0A388KQH4"/>
<evidence type="ECO:0000256" key="2">
    <source>
        <dbReference type="ARBA" id="ARBA00022679"/>
    </source>
</evidence>
<dbReference type="InterPro" id="IPR011006">
    <property type="entry name" value="CheY-like_superfamily"/>
</dbReference>
<dbReference type="STRING" id="69332.A0A388KQH4"/>
<dbReference type="GO" id="GO:0000155">
    <property type="term" value="F:phosphorelay sensor kinase activity"/>
    <property type="evidence" value="ECO:0007669"/>
    <property type="project" value="InterPro"/>
</dbReference>
<dbReference type="SMART" id="SM00448">
    <property type="entry name" value="REC"/>
    <property type="match status" value="1"/>
</dbReference>
<dbReference type="PANTHER" id="PTHR24423:SF633">
    <property type="entry name" value="ETHYLENE RECEPTOR 2"/>
    <property type="match status" value="1"/>
</dbReference>
<dbReference type="InterPro" id="IPR003594">
    <property type="entry name" value="HATPase_dom"/>
</dbReference>
<keyword evidence="5" id="KW-0067">ATP-binding</keyword>
<evidence type="ECO:0000256" key="8">
    <source>
        <dbReference type="SAM" id="Phobius"/>
    </source>
</evidence>
<dbReference type="GO" id="GO:0051740">
    <property type="term" value="F:ethylene binding"/>
    <property type="evidence" value="ECO:0007669"/>
    <property type="project" value="TreeGrafter"/>
</dbReference>
<dbReference type="SUPFAM" id="SSF47384">
    <property type="entry name" value="Homodimeric domain of signal transducing histidine kinase"/>
    <property type="match status" value="1"/>
</dbReference>
<evidence type="ECO:0000256" key="1">
    <source>
        <dbReference type="ARBA" id="ARBA00022553"/>
    </source>
</evidence>
<dbReference type="Gene3D" id="3.30.450.40">
    <property type="match status" value="1"/>
</dbReference>
<feature type="transmembrane region" description="Helical" evidence="8">
    <location>
        <begin position="55"/>
        <end position="77"/>
    </location>
</feature>
<keyword evidence="1 6" id="KW-0597">Phosphoprotein</keyword>
<dbReference type="GO" id="GO:0005524">
    <property type="term" value="F:ATP binding"/>
    <property type="evidence" value="ECO:0007669"/>
    <property type="project" value="UniProtKB-KW"/>
</dbReference>
<keyword evidence="12" id="KW-1185">Reference proteome</keyword>
<dbReference type="PRINTS" id="PR00344">
    <property type="entry name" value="BCTRLSENSOR"/>
</dbReference>
<feature type="modified residue" description="4-aspartylphosphate" evidence="6">
    <location>
        <position position="829"/>
    </location>
</feature>
<dbReference type="InterPro" id="IPR029016">
    <property type="entry name" value="GAF-like_dom_sf"/>
</dbReference>
<evidence type="ECO:0000313" key="12">
    <source>
        <dbReference type="Proteomes" id="UP000265515"/>
    </source>
</evidence>
<dbReference type="OrthoDB" id="60033at2759"/>
<dbReference type="InterPro" id="IPR005467">
    <property type="entry name" value="His_kinase_dom"/>
</dbReference>
<keyword evidence="3" id="KW-0479">Metal-binding</keyword>
<keyword evidence="8" id="KW-0472">Membrane</keyword>
<dbReference type="Gene3D" id="3.40.50.2300">
    <property type="match status" value="1"/>
</dbReference>
<evidence type="ECO:0000256" key="4">
    <source>
        <dbReference type="ARBA" id="ARBA00022741"/>
    </source>
</evidence>
<dbReference type="Pfam" id="PF25487">
    <property type="entry name" value="ETR1_N"/>
    <property type="match status" value="1"/>
</dbReference>
<keyword evidence="8" id="KW-1133">Transmembrane helix</keyword>
<dbReference type="Pfam" id="PF00072">
    <property type="entry name" value="Response_reg"/>
    <property type="match status" value="1"/>
</dbReference>